<sequence>MAESLSKYYFSTKDLATITILGALGGGFSVYMGYIIAEIFNIMKVWFPVGESLSGVHLIWIVLVLGITNKKGSGVMAGLLKGCVEFLMGSRLGIFVVVLSLLEGLFAELGFWPFRKYRKLAYIMAGGIGTASNVVTFQLISPFQDMSLFALATFMAFISGAVFAGILSLGVVDSLEDAGILRKEKNKKEGIRITATKAAAILVGLSMIIMVGSVVFMPPQQTPDPSVQDPAATPVDDKMMKFTVTGSVNNEKEYNFYDHKEHFVVMESQVICNPHKLTNYTGLPLKFILEDAGVKPEATKVDIVAWDSYYNTFDLSKAMSDDVIMVDTGGQLKIIANGLSQEYWVGMIKTIRVY</sequence>
<feature type="transmembrane region" description="Helical" evidence="1">
    <location>
        <begin position="15"/>
        <end position="37"/>
    </location>
</feature>
<protein>
    <submittedName>
        <fullName evidence="2">Sulfite oxidase</fullName>
    </submittedName>
</protein>
<evidence type="ECO:0000256" key="1">
    <source>
        <dbReference type="SAM" id="Phobius"/>
    </source>
</evidence>
<name>A0AAP2RCI3_9EURY</name>
<keyword evidence="1" id="KW-1133">Transmembrane helix</keyword>
<feature type="transmembrane region" description="Helical" evidence="1">
    <location>
        <begin position="193"/>
        <end position="217"/>
    </location>
</feature>
<dbReference type="RefSeq" id="WP_230741879.1">
    <property type="nucleotide sequence ID" value="NZ_PGCK01000006.1"/>
</dbReference>
<dbReference type="SUPFAM" id="SSF56524">
    <property type="entry name" value="Oxidoreductase molybdopterin-binding domain"/>
    <property type="match status" value="1"/>
</dbReference>
<dbReference type="Proteomes" id="UP001320159">
    <property type="component" value="Unassembled WGS sequence"/>
</dbReference>
<feature type="transmembrane region" description="Helical" evidence="1">
    <location>
        <begin position="49"/>
        <end position="68"/>
    </location>
</feature>
<organism evidence="2 3">
    <name type="scientific">Methanooceanicella nereidis</name>
    <dbReference type="NCBI Taxonomy" id="2052831"/>
    <lineage>
        <taxon>Archaea</taxon>
        <taxon>Methanobacteriati</taxon>
        <taxon>Methanobacteriota</taxon>
        <taxon>Stenosarchaea group</taxon>
        <taxon>Methanomicrobia</taxon>
        <taxon>Methanocellales</taxon>
        <taxon>Methanocellaceae</taxon>
        <taxon>Methanooceanicella</taxon>
    </lineage>
</organism>
<keyword evidence="1" id="KW-0472">Membrane</keyword>
<dbReference type="InterPro" id="IPR036374">
    <property type="entry name" value="OxRdtase_Mopterin-bd_sf"/>
</dbReference>
<keyword evidence="3" id="KW-1185">Reference proteome</keyword>
<reference evidence="2 3" key="1">
    <citation type="submission" date="2017-11" db="EMBL/GenBank/DDBJ databases">
        <title>Isolation and Characterization of Family Methanocellaceae Species from Potential Methane Hydrate Area Offshore Southwestern Taiwan.</title>
        <authorList>
            <person name="Zhang W.-L."/>
            <person name="Chen W.-C."/>
            <person name="Lai M.-C."/>
            <person name="Chen S.-C."/>
        </authorList>
    </citation>
    <scope>NUCLEOTIDE SEQUENCE [LARGE SCALE GENOMIC DNA]</scope>
    <source>
        <strain evidence="2 3">CWC-04</strain>
    </source>
</reference>
<evidence type="ECO:0000313" key="3">
    <source>
        <dbReference type="Proteomes" id="UP001320159"/>
    </source>
</evidence>
<comment type="caution">
    <text evidence="2">The sequence shown here is derived from an EMBL/GenBank/DDBJ whole genome shotgun (WGS) entry which is preliminary data.</text>
</comment>
<feature type="transmembrane region" description="Helical" evidence="1">
    <location>
        <begin position="88"/>
        <end position="108"/>
    </location>
</feature>
<dbReference type="AlphaFoldDB" id="A0AAP2RCI3"/>
<dbReference type="Gene3D" id="3.90.420.10">
    <property type="entry name" value="Oxidoreductase, molybdopterin-binding domain"/>
    <property type="match status" value="1"/>
</dbReference>
<gene>
    <name evidence="2" type="ORF">CUJ83_08520</name>
</gene>
<dbReference type="Pfam" id="PF09819">
    <property type="entry name" value="ABC_cobalt"/>
    <property type="match status" value="1"/>
</dbReference>
<keyword evidence="1" id="KW-0812">Transmembrane</keyword>
<proteinExistence type="predicted"/>
<feature type="transmembrane region" description="Helical" evidence="1">
    <location>
        <begin position="146"/>
        <end position="172"/>
    </location>
</feature>
<dbReference type="EMBL" id="PGCK01000006">
    <property type="protein sequence ID" value="MCD1295039.1"/>
    <property type="molecule type" value="Genomic_DNA"/>
</dbReference>
<dbReference type="InterPro" id="IPR017195">
    <property type="entry name" value="ABC_thiamin-permease_prd"/>
</dbReference>
<evidence type="ECO:0000313" key="2">
    <source>
        <dbReference type="EMBL" id="MCD1295039.1"/>
    </source>
</evidence>
<feature type="transmembrane region" description="Helical" evidence="1">
    <location>
        <begin position="120"/>
        <end position="140"/>
    </location>
</feature>
<accession>A0AAP2RCI3</accession>